<keyword evidence="2" id="KW-0285">Flavoprotein</keyword>
<dbReference type="EMBL" id="JALIEA010000013">
    <property type="protein sequence ID" value="MCJ7858767.1"/>
    <property type="molecule type" value="Genomic_DNA"/>
</dbReference>
<dbReference type="Gene3D" id="3.50.50.60">
    <property type="entry name" value="FAD/NAD(P)-binding domain"/>
    <property type="match status" value="1"/>
</dbReference>
<feature type="domain" description="FAD-binding" evidence="7">
    <location>
        <begin position="2"/>
        <end position="341"/>
    </location>
</feature>
<dbReference type="AlphaFoldDB" id="A0A9X1WLL2"/>
<dbReference type="GO" id="GO:0071949">
    <property type="term" value="F:FAD binding"/>
    <property type="evidence" value="ECO:0007669"/>
    <property type="project" value="InterPro"/>
</dbReference>
<evidence type="ECO:0000256" key="3">
    <source>
        <dbReference type="ARBA" id="ARBA00022827"/>
    </source>
</evidence>
<dbReference type="GO" id="GO:0004497">
    <property type="term" value="F:monooxygenase activity"/>
    <property type="evidence" value="ECO:0007669"/>
    <property type="project" value="UniProtKB-KW"/>
</dbReference>
<dbReference type="Pfam" id="PF01494">
    <property type="entry name" value="FAD_binding_3"/>
    <property type="match status" value="1"/>
</dbReference>
<evidence type="ECO:0000256" key="6">
    <source>
        <dbReference type="SAM" id="MobiDB-lite"/>
    </source>
</evidence>
<evidence type="ECO:0000256" key="4">
    <source>
        <dbReference type="ARBA" id="ARBA00023002"/>
    </source>
</evidence>
<accession>A0A9X1WLL2</accession>
<organism evidence="8 9">
    <name type="scientific">Corynebacterium kalidii</name>
    <dbReference type="NCBI Taxonomy" id="2931982"/>
    <lineage>
        <taxon>Bacteria</taxon>
        <taxon>Bacillati</taxon>
        <taxon>Actinomycetota</taxon>
        <taxon>Actinomycetes</taxon>
        <taxon>Mycobacteriales</taxon>
        <taxon>Corynebacteriaceae</taxon>
        <taxon>Corynebacterium</taxon>
    </lineage>
</organism>
<evidence type="ECO:0000256" key="1">
    <source>
        <dbReference type="ARBA" id="ARBA00001974"/>
    </source>
</evidence>
<dbReference type="InterPro" id="IPR002938">
    <property type="entry name" value="FAD-bd"/>
</dbReference>
<keyword evidence="3" id="KW-0274">FAD</keyword>
<comment type="caution">
    <text evidence="8">The sequence shown here is derived from an EMBL/GenBank/DDBJ whole genome shotgun (WGS) entry which is preliminary data.</text>
</comment>
<evidence type="ECO:0000313" key="9">
    <source>
        <dbReference type="Proteomes" id="UP001139207"/>
    </source>
</evidence>
<keyword evidence="9" id="KW-1185">Reference proteome</keyword>
<reference evidence="8" key="1">
    <citation type="submission" date="2022-04" db="EMBL/GenBank/DDBJ databases">
        <title>Corynebacterium kalidii LD5P10.</title>
        <authorList>
            <person name="Sun J.Q."/>
        </authorList>
    </citation>
    <scope>NUCLEOTIDE SEQUENCE</scope>
    <source>
        <strain evidence="8">LD5P10</strain>
    </source>
</reference>
<dbReference type="PANTHER" id="PTHR13789">
    <property type="entry name" value="MONOOXYGENASE"/>
    <property type="match status" value="1"/>
</dbReference>
<name>A0A9X1WLL2_9CORY</name>
<evidence type="ECO:0000256" key="2">
    <source>
        <dbReference type="ARBA" id="ARBA00022630"/>
    </source>
</evidence>
<gene>
    <name evidence="8" type="ORF">MUN33_08555</name>
</gene>
<protein>
    <submittedName>
        <fullName evidence="8">FAD-dependent monooxygenase</fullName>
    </submittedName>
</protein>
<comment type="cofactor">
    <cofactor evidence="1">
        <name>FAD</name>
        <dbReference type="ChEBI" id="CHEBI:57692"/>
    </cofactor>
</comment>
<dbReference type="SUPFAM" id="SSF51905">
    <property type="entry name" value="FAD/NAD(P)-binding domain"/>
    <property type="match status" value="1"/>
</dbReference>
<evidence type="ECO:0000256" key="5">
    <source>
        <dbReference type="ARBA" id="ARBA00023033"/>
    </source>
</evidence>
<dbReference type="Proteomes" id="UP001139207">
    <property type="component" value="Unassembled WGS sequence"/>
</dbReference>
<dbReference type="SUPFAM" id="SSF54373">
    <property type="entry name" value="FAD-linked reductases, C-terminal domain"/>
    <property type="match status" value="1"/>
</dbReference>
<evidence type="ECO:0000313" key="8">
    <source>
        <dbReference type="EMBL" id="MCJ7858767.1"/>
    </source>
</evidence>
<dbReference type="InterPro" id="IPR036188">
    <property type="entry name" value="FAD/NAD-bd_sf"/>
</dbReference>
<dbReference type="PANTHER" id="PTHR13789:SF318">
    <property type="entry name" value="GERANYLGERANYL DIPHOSPHATE REDUCTASE"/>
    <property type="match status" value="1"/>
</dbReference>
<keyword evidence="4" id="KW-0560">Oxidoreductase</keyword>
<sequence>MKTAIVGGGVGGLALAVGLVQRGVDVVVYEQAPQFGQVGADVNLTPNSTRALDGLHAELGARLRETGARPQRRLSRRWDTGEVTSDLPMGDTAEEQYGAPQLTVHRATLLDALRELLPEGVLQLGHRVERIEQSADAVRVHFGGDRPAVDVDVLVGADGIHSVVRDTLFGPQDAEYTGIVAYRAVVPNDRLAGVGNLDSFTKWWGPDTGRQLVTFPLNRGEDLFVFATVGQPEWVAESWTTTADAAEFRGQYADFHPEVGTILGACDQVMKSALRVRDPMPRWSEGRVTLLGDACHPMTPFMAQGAGQAIEDAVVLCRALTGDDLPVDERLLAYEDARRERTGRIQLTSRANDWLKSGDQADWLYGYDAWTVPLGGSTRRENGVAG</sequence>
<keyword evidence="5 8" id="KW-0503">Monooxygenase</keyword>
<dbReference type="PRINTS" id="PR00420">
    <property type="entry name" value="RNGMNOXGNASE"/>
</dbReference>
<dbReference type="RefSeq" id="WP_244804506.1">
    <property type="nucleotide sequence ID" value="NZ_JALIEA010000013.1"/>
</dbReference>
<proteinExistence type="predicted"/>
<evidence type="ECO:0000259" key="7">
    <source>
        <dbReference type="Pfam" id="PF01494"/>
    </source>
</evidence>
<feature type="region of interest" description="Disordered" evidence="6">
    <location>
        <begin position="66"/>
        <end position="93"/>
    </location>
</feature>
<dbReference type="InterPro" id="IPR050493">
    <property type="entry name" value="FAD-dep_Monooxygenase_BioMet"/>
</dbReference>